<sequence>MVASIVFGTRSHCVSSNETRATYFSLRSIVFYCVCISLTINNNNSNHFLSLYNIIYIITMFDRCTKCGNLLNTSGNLVIHRVGVASSGMGITLLGYSLVGSIPALIGFKLSGIAAASIAASWQSSIGSVAAGSTFATLQSMGATGAASSLFSSFGIVTSGTGAFYLLSNAASKLGWCKC</sequence>
<keyword evidence="3 6" id="KW-0812">Transmembrane</keyword>
<feature type="transmembrane region" description="Helical" evidence="6">
    <location>
        <begin position="146"/>
        <end position="167"/>
    </location>
</feature>
<evidence type="ECO:0000256" key="6">
    <source>
        <dbReference type="SAM" id="Phobius"/>
    </source>
</evidence>
<dbReference type="InterPro" id="IPR038213">
    <property type="entry name" value="IFI6/IFI27-like_sf"/>
</dbReference>
<dbReference type="InterPro" id="IPR009311">
    <property type="entry name" value="IFI6/IFI27-like"/>
</dbReference>
<feature type="transmembrane region" description="Helical" evidence="6">
    <location>
        <begin position="106"/>
        <end position="126"/>
    </location>
</feature>
<evidence type="ECO:0000256" key="5">
    <source>
        <dbReference type="ARBA" id="ARBA00023136"/>
    </source>
</evidence>
<organism evidence="7 8">
    <name type="scientific">Cephus cinctus</name>
    <name type="common">Wheat stem sawfly</name>
    <dbReference type="NCBI Taxonomy" id="211228"/>
    <lineage>
        <taxon>Eukaryota</taxon>
        <taxon>Metazoa</taxon>
        <taxon>Ecdysozoa</taxon>
        <taxon>Arthropoda</taxon>
        <taxon>Hexapoda</taxon>
        <taxon>Insecta</taxon>
        <taxon>Pterygota</taxon>
        <taxon>Neoptera</taxon>
        <taxon>Endopterygota</taxon>
        <taxon>Hymenoptera</taxon>
        <taxon>Cephoidea</taxon>
        <taxon>Cephidae</taxon>
        <taxon>Cephus</taxon>
    </lineage>
</organism>
<evidence type="ECO:0000313" key="7">
    <source>
        <dbReference type="Proteomes" id="UP000694920"/>
    </source>
</evidence>
<comment type="similarity">
    <text evidence="2">Belongs to the IFI6/IFI27 family.</text>
</comment>
<comment type="subcellular location">
    <subcellularLocation>
        <location evidence="1">Membrane</location>
        <topology evidence="1">Multi-pass membrane protein</topology>
    </subcellularLocation>
</comment>
<name>A0AAJ7W0W3_CEPCN</name>
<evidence type="ECO:0000256" key="4">
    <source>
        <dbReference type="ARBA" id="ARBA00022989"/>
    </source>
</evidence>
<keyword evidence="7" id="KW-1185">Reference proteome</keyword>
<evidence type="ECO:0000256" key="2">
    <source>
        <dbReference type="ARBA" id="ARBA00007262"/>
    </source>
</evidence>
<dbReference type="GO" id="GO:0016020">
    <property type="term" value="C:membrane"/>
    <property type="evidence" value="ECO:0007669"/>
    <property type="project" value="UniProtKB-SubCell"/>
</dbReference>
<feature type="transmembrane region" description="Helical" evidence="6">
    <location>
        <begin position="21"/>
        <end position="40"/>
    </location>
</feature>
<dbReference type="PANTHER" id="PTHR16932:SF18">
    <property type="entry name" value="INTERFERON, ALPHA-INDUCIBLE PROTEIN 27-LIKE 2"/>
    <property type="match status" value="1"/>
</dbReference>
<feature type="transmembrane region" description="Helical" evidence="6">
    <location>
        <begin position="78"/>
        <end position="99"/>
    </location>
</feature>
<keyword evidence="5 6" id="KW-0472">Membrane</keyword>
<dbReference type="Proteomes" id="UP000694920">
    <property type="component" value="Unplaced"/>
</dbReference>
<dbReference type="GeneID" id="112494295"/>
<dbReference type="AlphaFoldDB" id="A0AAJ7W0W3"/>
<dbReference type="Gene3D" id="6.10.110.10">
    <property type="match status" value="1"/>
</dbReference>
<dbReference type="PANTHER" id="PTHR16932">
    <property type="entry name" value="INTERFERON ALPHA-INDUCIBLE PROTEIN 27"/>
    <property type="match status" value="1"/>
</dbReference>
<reference evidence="8" key="1">
    <citation type="submission" date="2025-08" db="UniProtKB">
        <authorList>
            <consortium name="RefSeq"/>
        </authorList>
    </citation>
    <scope>IDENTIFICATION</scope>
</reference>
<evidence type="ECO:0000256" key="1">
    <source>
        <dbReference type="ARBA" id="ARBA00004141"/>
    </source>
</evidence>
<evidence type="ECO:0000313" key="8">
    <source>
        <dbReference type="RefSeq" id="XP_024940399.1"/>
    </source>
</evidence>
<gene>
    <name evidence="8" type="primary">LOC112494295</name>
</gene>
<accession>A0AAJ7W0W3</accession>
<proteinExistence type="inferred from homology"/>
<evidence type="ECO:0000256" key="3">
    <source>
        <dbReference type="ARBA" id="ARBA00022692"/>
    </source>
</evidence>
<dbReference type="KEGG" id="ccin:112494295"/>
<protein>
    <submittedName>
        <fullName evidence="8">Uncharacterized protein LOC112494295</fullName>
    </submittedName>
</protein>
<dbReference type="RefSeq" id="XP_024940399.1">
    <property type="nucleotide sequence ID" value="XM_025084631.1"/>
</dbReference>
<dbReference type="Pfam" id="PF06140">
    <property type="entry name" value="Ifi-6-16"/>
    <property type="match status" value="1"/>
</dbReference>
<keyword evidence="4 6" id="KW-1133">Transmembrane helix</keyword>